<dbReference type="STRING" id="652787.SAMN05216490_0395"/>
<keyword evidence="4 5" id="KW-0472">Membrane</keyword>
<feature type="transmembrane region" description="Helical" evidence="5">
    <location>
        <begin position="55"/>
        <end position="77"/>
    </location>
</feature>
<dbReference type="AlphaFoldDB" id="A0A1H1NVA0"/>
<dbReference type="InterPro" id="IPR010432">
    <property type="entry name" value="RDD"/>
</dbReference>
<feature type="transmembrane region" description="Helical" evidence="5">
    <location>
        <begin position="25"/>
        <end position="49"/>
    </location>
</feature>
<proteinExistence type="predicted"/>
<dbReference type="GO" id="GO:0016020">
    <property type="term" value="C:membrane"/>
    <property type="evidence" value="ECO:0007669"/>
    <property type="project" value="UniProtKB-SubCell"/>
</dbReference>
<sequence>METISVRTTQNIDIDYEIGGLGERILAYIIDCGIFIGLFIVGGIIGAIFSAETFIMVYFIIIGVLYVFYDLLFETFFNGQSLGKRIMKIRVISLNGTRPRFSQYLLRWLFRMVDFGISSGICALISVAVSKKGQRLGDLVAGTAVIKTSPRTKRDNIAFATTDDTYQPVFPQASQLNDKDIELIHEVMSNYFKSGNDMLVYTMADKMREHLSISLPPNMNAMQFLQILIKDYSHISSSSDLLINN</sequence>
<protein>
    <submittedName>
        <fullName evidence="7">Uncharacterized membrane protein YckC, RDD family</fullName>
    </submittedName>
</protein>
<dbReference type="Pfam" id="PF06271">
    <property type="entry name" value="RDD"/>
    <property type="match status" value="1"/>
</dbReference>
<evidence type="ECO:0000256" key="2">
    <source>
        <dbReference type="ARBA" id="ARBA00022692"/>
    </source>
</evidence>
<evidence type="ECO:0000259" key="6">
    <source>
        <dbReference type="Pfam" id="PF06271"/>
    </source>
</evidence>
<accession>A0A1H1NVA0</accession>
<evidence type="ECO:0000313" key="7">
    <source>
        <dbReference type="EMBL" id="SDS02299.1"/>
    </source>
</evidence>
<feature type="domain" description="RDD" evidence="6">
    <location>
        <begin position="19"/>
        <end position="142"/>
    </location>
</feature>
<dbReference type="OrthoDB" id="9814143at2"/>
<evidence type="ECO:0000256" key="4">
    <source>
        <dbReference type="ARBA" id="ARBA00023136"/>
    </source>
</evidence>
<evidence type="ECO:0000256" key="3">
    <source>
        <dbReference type="ARBA" id="ARBA00022989"/>
    </source>
</evidence>
<dbReference type="PANTHER" id="PTHR38480">
    <property type="entry name" value="SLR0254 PROTEIN"/>
    <property type="match status" value="1"/>
</dbReference>
<dbReference type="RefSeq" id="WP_091368415.1">
    <property type="nucleotide sequence ID" value="NZ_LT629740.1"/>
</dbReference>
<dbReference type="PANTHER" id="PTHR38480:SF1">
    <property type="entry name" value="SLR0254 PROTEIN"/>
    <property type="match status" value="1"/>
</dbReference>
<evidence type="ECO:0000256" key="1">
    <source>
        <dbReference type="ARBA" id="ARBA00004141"/>
    </source>
</evidence>
<keyword evidence="8" id="KW-1185">Reference proteome</keyword>
<organism evidence="7 8">
    <name type="scientific">Mucilaginibacter mallensis</name>
    <dbReference type="NCBI Taxonomy" id="652787"/>
    <lineage>
        <taxon>Bacteria</taxon>
        <taxon>Pseudomonadati</taxon>
        <taxon>Bacteroidota</taxon>
        <taxon>Sphingobacteriia</taxon>
        <taxon>Sphingobacteriales</taxon>
        <taxon>Sphingobacteriaceae</taxon>
        <taxon>Mucilaginibacter</taxon>
    </lineage>
</organism>
<dbReference type="Proteomes" id="UP000199679">
    <property type="component" value="Chromosome I"/>
</dbReference>
<keyword evidence="3 5" id="KW-1133">Transmembrane helix</keyword>
<dbReference type="EMBL" id="LT629740">
    <property type="protein sequence ID" value="SDS02299.1"/>
    <property type="molecule type" value="Genomic_DNA"/>
</dbReference>
<evidence type="ECO:0000313" key="8">
    <source>
        <dbReference type="Proteomes" id="UP000199679"/>
    </source>
</evidence>
<feature type="transmembrane region" description="Helical" evidence="5">
    <location>
        <begin position="108"/>
        <end position="129"/>
    </location>
</feature>
<keyword evidence="2 5" id="KW-0812">Transmembrane</keyword>
<gene>
    <name evidence="7" type="ORF">SAMN05216490_0395</name>
</gene>
<reference evidence="7 8" key="1">
    <citation type="submission" date="2016-10" db="EMBL/GenBank/DDBJ databases">
        <authorList>
            <person name="de Groot N.N."/>
        </authorList>
    </citation>
    <scope>NUCLEOTIDE SEQUENCE [LARGE SCALE GENOMIC DNA]</scope>
    <source>
        <strain evidence="7 8">MP1X4</strain>
    </source>
</reference>
<name>A0A1H1NVA0_MUCMA</name>
<evidence type="ECO:0000256" key="5">
    <source>
        <dbReference type="SAM" id="Phobius"/>
    </source>
</evidence>
<comment type="subcellular location">
    <subcellularLocation>
        <location evidence="1">Membrane</location>
        <topology evidence="1">Multi-pass membrane protein</topology>
    </subcellularLocation>
</comment>